<accession>A0ABT4VG25</accession>
<dbReference type="PANTHER" id="PTHR42933:SF1">
    <property type="entry name" value="SITE-SPECIFIC DNA-METHYLTRANSFERASE (ADENINE-SPECIFIC)"/>
    <property type="match status" value="1"/>
</dbReference>
<dbReference type="InterPro" id="IPR029063">
    <property type="entry name" value="SAM-dependent_MTases_sf"/>
</dbReference>
<comment type="catalytic activity">
    <reaction evidence="8">
        <text>a 2'-deoxyadenosine in DNA + S-adenosyl-L-methionine = an N(6)-methyl-2'-deoxyadenosine in DNA + S-adenosyl-L-homocysteine + H(+)</text>
        <dbReference type="Rhea" id="RHEA:15197"/>
        <dbReference type="Rhea" id="RHEA-COMP:12418"/>
        <dbReference type="Rhea" id="RHEA-COMP:12419"/>
        <dbReference type="ChEBI" id="CHEBI:15378"/>
        <dbReference type="ChEBI" id="CHEBI:57856"/>
        <dbReference type="ChEBI" id="CHEBI:59789"/>
        <dbReference type="ChEBI" id="CHEBI:90615"/>
        <dbReference type="ChEBI" id="CHEBI:90616"/>
        <dbReference type="EC" id="2.1.1.72"/>
    </reaction>
</comment>
<name>A0ABT4VG25_9HELI</name>
<evidence type="ECO:0000256" key="2">
    <source>
        <dbReference type="ARBA" id="ARBA00011900"/>
    </source>
</evidence>
<dbReference type="Gene3D" id="3.90.220.20">
    <property type="entry name" value="DNA methylase specificity domains"/>
    <property type="match status" value="1"/>
</dbReference>
<keyword evidence="5" id="KW-0949">S-adenosyl-L-methionine</keyword>
<keyword evidence="11" id="KW-1185">Reference proteome</keyword>
<comment type="caution">
    <text evidence="10">The sequence shown here is derived from an EMBL/GenBank/DDBJ whole genome shotgun (WGS) entry which is preliminary data.</text>
</comment>
<evidence type="ECO:0000256" key="3">
    <source>
        <dbReference type="ARBA" id="ARBA00022603"/>
    </source>
</evidence>
<dbReference type="GO" id="GO:0032259">
    <property type="term" value="P:methylation"/>
    <property type="evidence" value="ECO:0007669"/>
    <property type="project" value="UniProtKB-KW"/>
</dbReference>
<sequence length="532" mass="61223">MKELLSLFNYIQKFVVDNFHSCEILFECILLKQNNELFNEILDSKDKEILESFYLYINSLGIKSRRLPEGLNWKKILKSLAKNDISIKEIESFVESLVFKKTILKLHNYATPLEISKIANGILNIKRDDVIYNPTCGFGTWLLSLGDKECKVYANDINPTLINIARMLSYFVGIKVNFSVSDIFLDSSNNKEYDKIFCHPPILKSLNLPHNDKNLTIFGKHIKTMPELPFLAHCLKHLKTKAVFIVRDVTLINKKFATYLTKNHLLECVISLPKNIFPANNAEFSLIVLSKDNKKVFFINAQNYFIKDGKYNKIIREHDILDLYLSKQDKEDSILVDYNSLESDLSVSAYLKRTNNVDCIKLKECLTMCFRGQRFEDRNGKNLISCYELGVNSFAEYGFTEELREHTLKDSVILKYALREHDICLSMRGVSPKITIIGSSDKPIVANTGILVLRAKSSEIAICLYLYFLSSAGYSKLCELYAKNNGRITDKIILNLEIPKDVLKGDLNKFQMICEEYKKIKVHKNNILEILS</sequence>
<evidence type="ECO:0000313" key="11">
    <source>
        <dbReference type="Proteomes" id="UP001210261"/>
    </source>
</evidence>
<dbReference type="InterPro" id="IPR051537">
    <property type="entry name" value="DNA_Adenine_Mtase"/>
</dbReference>
<dbReference type="EMBL" id="JAQHXR010000002">
    <property type="protein sequence ID" value="MDA3968951.1"/>
    <property type="molecule type" value="Genomic_DNA"/>
</dbReference>
<evidence type="ECO:0000259" key="9">
    <source>
        <dbReference type="Pfam" id="PF02384"/>
    </source>
</evidence>
<keyword evidence="6" id="KW-0680">Restriction system</keyword>
<dbReference type="CDD" id="cd02440">
    <property type="entry name" value="AdoMet_MTases"/>
    <property type="match status" value="1"/>
</dbReference>
<evidence type="ECO:0000256" key="1">
    <source>
        <dbReference type="ARBA" id="ARBA00006594"/>
    </source>
</evidence>
<dbReference type="SUPFAM" id="SSF116734">
    <property type="entry name" value="DNA methylase specificity domain"/>
    <property type="match status" value="1"/>
</dbReference>
<keyword evidence="4" id="KW-0808">Transferase</keyword>
<evidence type="ECO:0000256" key="7">
    <source>
        <dbReference type="ARBA" id="ARBA00023125"/>
    </source>
</evidence>
<proteinExistence type="inferred from homology"/>
<dbReference type="SUPFAM" id="SSF53335">
    <property type="entry name" value="S-adenosyl-L-methionine-dependent methyltransferases"/>
    <property type="match status" value="1"/>
</dbReference>
<evidence type="ECO:0000256" key="6">
    <source>
        <dbReference type="ARBA" id="ARBA00022747"/>
    </source>
</evidence>
<dbReference type="InterPro" id="IPR003356">
    <property type="entry name" value="DNA_methylase_A-5"/>
</dbReference>
<protein>
    <recommendedName>
        <fullName evidence="2">site-specific DNA-methyltransferase (adenine-specific)</fullName>
        <ecNumber evidence="2">2.1.1.72</ecNumber>
    </recommendedName>
</protein>
<dbReference type="RefSeq" id="WP_271021243.1">
    <property type="nucleotide sequence ID" value="NZ_JAQHXR010000002.1"/>
</dbReference>
<feature type="domain" description="DNA methylase adenine-specific" evidence="9">
    <location>
        <begin position="109"/>
        <end position="329"/>
    </location>
</feature>
<dbReference type="Gene3D" id="3.40.50.150">
    <property type="entry name" value="Vaccinia Virus protein VP39"/>
    <property type="match status" value="1"/>
</dbReference>
<keyword evidence="3 10" id="KW-0489">Methyltransferase</keyword>
<dbReference type="EC" id="2.1.1.72" evidence="2"/>
<reference evidence="10 11" key="1">
    <citation type="submission" date="2023-01" db="EMBL/GenBank/DDBJ databases">
        <title>Description of Helicobacter ibis sp. nov. isolated from faecal droppings of black-faced ibis (Theristicus melanopis).</title>
        <authorList>
            <person name="Lopez-Cantillo M."/>
            <person name="Vidal-Veuthey B."/>
            <person name="Mella A."/>
            <person name="De La Haba R."/>
            <person name="Collado L."/>
        </authorList>
    </citation>
    <scope>NUCLEOTIDE SEQUENCE [LARGE SCALE GENOMIC DNA]</scope>
    <source>
        <strain evidence="10 11">A82</strain>
    </source>
</reference>
<evidence type="ECO:0000256" key="4">
    <source>
        <dbReference type="ARBA" id="ARBA00022679"/>
    </source>
</evidence>
<dbReference type="Proteomes" id="UP001210261">
    <property type="component" value="Unassembled WGS sequence"/>
</dbReference>
<dbReference type="PANTHER" id="PTHR42933">
    <property type="entry name" value="SLR6095 PROTEIN"/>
    <property type="match status" value="1"/>
</dbReference>
<evidence type="ECO:0000256" key="8">
    <source>
        <dbReference type="ARBA" id="ARBA00047942"/>
    </source>
</evidence>
<keyword evidence="7" id="KW-0238">DNA-binding</keyword>
<dbReference type="InterPro" id="IPR044946">
    <property type="entry name" value="Restrct_endonuc_typeI_TRD_sf"/>
</dbReference>
<comment type="similarity">
    <text evidence="1">Belongs to the N(4)/N(6)-methyltransferase family.</text>
</comment>
<evidence type="ECO:0000313" key="10">
    <source>
        <dbReference type="EMBL" id="MDA3968951.1"/>
    </source>
</evidence>
<evidence type="ECO:0000256" key="5">
    <source>
        <dbReference type="ARBA" id="ARBA00022691"/>
    </source>
</evidence>
<dbReference type="GO" id="GO:0008168">
    <property type="term" value="F:methyltransferase activity"/>
    <property type="evidence" value="ECO:0007669"/>
    <property type="project" value="UniProtKB-KW"/>
</dbReference>
<gene>
    <name evidence="10" type="ORF">PF021_04590</name>
</gene>
<organism evidence="10 11">
    <name type="scientific">Helicobacter ibis</name>
    <dbReference type="NCBI Taxonomy" id="2962633"/>
    <lineage>
        <taxon>Bacteria</taxon>
        <taxon>Pseudomonadati</taxon>
        <taxon>Campylobacterota</taxon>
        <taxon>Epsilonproteobacteria</taxon>
        <taxon>Campylobacterales</taxon>
        <taxon>Helicobacteraceae</taxon>
        <taxon>Helicobacter</taxon>
    </lineage>
</organism>
<dbReference type="Pfam" id="PF02384">
    <property type="entry name" value="N6_Mtase"/>
    <property type="match status" value="1"/>
</dbReference>